<dbReference type="GO" id="GO:0004672">
    <property type="term" value="F:protein kinase activity"/>
    <property type="evidence" value="ECO:0007669"/>
    <property type="project" value="InterPro"/>
</dbReference>
<feature type="binding site" evidence="1">
    <location>
        <position position="382"/>
    </location>
    <ligand>
        <name>ATP</name>
        <dbReference type="ChEBI" id="CHEBI:30616"/>
    </ligand>
</feature>
<feature type="domain" description="Protein kinase" evidence="4">
    <location>
        <begin position="355"/>
        <end position="493"/>
    </location>
</feature>
<dbReference type="PANTHER" id="PTHR11232:SF47">
    <property type="entry name" value="PROTEIN DISABLED"/>
    <property type="match status" value="1"/>
</dbReference>
<dbReference type="SUPFAM" id="SSF56112">
    <property type="entry name" value="Protein kinase-like (PK-like)"/>
    <property type="match status" value="1"/>
</dbReference>
<dbReference type="InterPro" id="IPR008266">
    <property type="entry name" value="Tyr_kinase_AS"/>
</dbReference>
<dbReference type="Gene3D" id="1.10.510.10">
    <property type="entry name" value="Transferase(Phosphotransferase) domain 1"/>
    <property type="match status" value="1"/>
</dbReference>
<dbReference type="Pfam" id="PF00069">
    <property type="entry name" value="Pkinase"/>
    <property type="match status" value="1"/>
</dbReference>
<dbReference type="PANTHER" id="PTHR11232">
    <property type="entry name" value="PHOSPHOTYROSINE INTERACTION DOMAIN-CONTAINING FAMILY MEMBER"/>
    <property type="match status" value="1"/>
</dbReference>
<dbReference type="PROSITE" id="PS01179">
    <property type="entry name" value="PID"/>
    <property type="match status" value="1"/>
</dbReference>
<dbReference type="SUPFAM" id="SSF50729">
    <property type="entry name" value="PH domain-like"/>
    <property type="match status" value="1"/>
</dbReference>
<evidence type="ECO:0000256" key="2">
    <source>
        <dbReference type="SAM" id="Coils"/>
    </source>
</evidence>
<accession>A0AAU9XPX9</accession>
<evidence type="ECO:0000259" key="4">
    <source>
        <dbReference type="PROSITE" id="PS50011"/>
    </source>
</evidence>
<reference evidence="5 6" key="1">
    <citation type="submission" date="2022-05" db="EMBL/GenBank/DDBJ databases">
        <authorList>
            <consortium name="Genoscope - CEA"/>
            <person name="William W."/>
        </authorList>
    </citation>
    <scope>NUCLEOTIDE SEQUENCE [LARGE SCALE GENOMIC DNA]</scope>
</reference>
<dbReference type="PROSITE" id="PS50011">
    <property type="entry name" value="PROTEIN_KINASE_DOM"/>
    <property type="match status" value="1"/>
</dbReference>
<evidence type="ECO:0000313" key="5">
    <source>
        <dbReference type="EMBL" id="CAH3154440.1"/>
    </source>
</evidence>
<dbReference type="Proteomes" id="UP001159428">
    <property type="component" value="Unassembled WGS sequence"/>
</dbReference>
<dbReference type="Gene3D" id="3.30.200.20">
    <property type="entry name" value="Phosphorylase Kinase, domain 1"/>
    <property type="match status" value="1"/>
</dbReference>
<feature type="domain" description="PID" evidence="3">
    <location>
        <begin position="5"/>
        <end position="147"/>
    </location>
</feature>
<name>A0AAU9XPX9_9CNID</name>
<evidence type="ECO:0000256" key="1">
    <source>
        <dbReference type="PROSITE-ProRule" id="PRU10141"/>
    </source>
</evidence>
<dbReference type="InterPro" id="IPR000719">
    <property type="entry name" value="Prot_kinase_dom"/>
</dbReference>
<keyword evidence="6" id="KW-1185">Reference proteome</keyword>
<dbReference type="SMART" id="SM00462">
    <property type="entry name" value="PTB"/>
    <property type="match status" value="1"/>
</dbReference>
<comment type="caution">
    <text evidence="5">The sequence shown here is derived from an EMBL/GenBank/DDBJ whole genome shotgun (WGS) entry which is preliminary data.</text>
</comment>
<dbReference type="GO" id="GO:0005524">
    <property type="term" value="F:ATP binding"/>
    <property type="evidence" value="ECO:0007669"/>
    <property type="project" value="UniProtKB-UniRule"/>
</dbReference>
<evidence type="ECO:0000313" key="6">
    <source>
        <dbReference type="Proteomes" id="UP001159428"/>
    </source>
</evidence>
<dbReference type="PROSITE" id="PS00107">
    <property type="entry name" value="PROTEIN_KINASE_ATP"/>
    <property type="match status" value="1"/>
</dbReference>
<gene>
    <name evidence="5" type="ORF">PMEA_00027560</name>
</gene>
<keyword evidence="2" id="KW-0175">Coiled coil</keyword>
<evidence type="ECO:0008006" key="7">
    <source>
        <dbReference type="Google" id="ProtNLM"/>
    </source>
</evidence>
<dbReference type="Pfam" id="PF00640">
    <property type="entry name" value="PID"/>
    <property type="match status" value="1"/>
</dbReference>
<proteinExistence type="predicted"/>
<evidence type="ECO:0000259" key="3">
    <source>
        <dbReference type="PROSITE" id="PS01179"/>
    </source>
</evidence>
<dbReference type="EMBL" id="CALNXJ010000055">
    <property type="protein sequence ID" value="CAH3154440.1"/>
    <property type="molecule type" value="Genomic_DNA"/>
</dbReference>
<dbReference type="InterPro" id="IPR006020">
    <property type="entry name" value="PTB/PI_dom"/>
</dbReference>
<dbReference type="AlphaFoldDB" id="A0AAU9XPX9"/>
<keyword evidence="1" id="KW-0547">Nucleotide-binding</keyword>
<sequence>MGTSGEGTKFQCKLVGITDVASPEGGEMCAEALRKLKAQSKKKGQHKEKVTLAITLEGIRIEDETTQKVQHMHPVKRISFVTPDPDDKKIFGYVCSQPDCSTGYTFYALKSENAKVIIDAIIELFEVSVTLRQRAGSAKEQVTRNSSNENRTELQEMRARLSNLQAQLREKDDQLREKEGINVNLQTRLNTKNQQLEEKIRQEENLYQKLRAMEEQISQSQAQLRERESEKANLLKERDRQNGNLRAMHQLKTKMQEQLDRKEQQLVESELRLREMNQQLRDLEVQIREKDRATFALQERLGITVQQVGELEEQLTRKDREKNELERSLSTAQQILRDNQAQRSPDWVIPRHQIQLTTKSLGRGAWGEVVQGRFCGCVVAVKTIHDLILSPHNRRLFEREMDIASRCRHPCLLQFIGATNDDHTPLFLTEVMETSLRALLQERFLSQTEITVIALDVARGLNYLHQKRPIPILHRDISSANVLLWRQGTQWRA</sequence>
<protein>
    <recommendedName>
        <fullName evidence="7">Non-specific serine/threonine protein kinase</fullName>
    </recommendedName>
</protein>
<feature type="coiled-coil region" evidence="2">
    <location>
        <begin position="147"/>
        <end position="342"/>
    </location>
</feature>
<dbReference type="PROSITE" id="PS00109">
    <property type="entry name" value="PROTEIN_KINASE_TYR"/>
    <property type="match status" value="1"/>
</dbReference>
<organism evidence="5 6">
    <name type="scientific">Pocillopora meandrina</name>
    <dbReference type="NCBI Taxonomy" id="46732"/>
    <lineage>
        <taxon>Eukaryota</taxon>
        <taxon>Metazoa</taxon>
        <taxon>Cnidaria</taxon>
        <taxon>Anthozoa</taxon>
        <taxon>Hexacorallia</taxon>
        <taxon>Scleractinia</taxon>
        <taxon>Astrocoeniina</taxon>
        <taxon>Pocilloporidae</taxon>
        <taxon>Pocillopora</taxon>
    </lineage>
</organism>
<dbReference type="Gene3D" id="2.30.29.30">
    <property type="entry name" value="Pleckstrin-homology domain (PH domain)/Phosphotyrosine-binding domain (PTB)"/>
    <property type="match status" value="1"/>
</dbReference>
<dbReference type="InterPro" id="IPR017441">
    <property type="entry name" value="Protein_kinase_ATP_BS"/>
</dbReference>
<dbReference type="InterPro" id="IPR051133">
    <property type="entry name" value="Adapter_Engulfment-Domain"/>
</dbReference>
<keyword evidence="1" id="KW-0067">ATP-binding</keyword>
<dbReference type="InterPro" id="IPR011009">
    <property type="entry name" value="Kinase-like_dom_sf"/>
</dbReference>
<dbReference type="InterPro" id="IPR011993">
    <property type="entry name" value="PH-like_dom_sf"/>
</dbReference>
<dbReference type="SMART" id="SM00220">
    <property type="entry name" value="S_TKc"/>
    <property type="match status" value="1"/>
</dbReference>